<dbReference type="InterPro" id="IPR042532">
    <property type="entry name" value="EXOC3/Sec6_C"/>
</dbReference>
<dbReference type="GO" id="GO:0051601">
    <property type="term" value="P:exocyst localization"/>
    <property type="evidence" value="ECO:0007669"/>
    <property type="project" value="TreeGrafter"/>
</dbReference>
<evidence type="ECO:0008006" key="5">
    <source>
        <dbReference type="Google" id="ProtNLM"/>
    </source>
</evidence>
<dbReference type="GO" id="GO:0006887">
    <property type="term" value="P:exocytosis"/>
    <property type="evidence" value="ECO:0007669"/>
    <property type="project" value="InterPro"/>
</dbReference>
<accession>A0A8C5PTC5</accession>
<dbReference type="InterPro" id="IPR010326">
    <property type="entry name" value="EXOC3/Sec6"/>
</dbReference>
<dbReference type="GO" id="GO:0000149">
    <property type="term" value="F:SNARE binding"/>
    <property type="evidence" value="ECO:0007669"/>
    <property type="project" value="TreeGrafter"/>
</dbReference>
<organism evidence="3 4">
    <name type="scientific">Leptobrachium leishanense</name>
    <name type="common">Leishan spiny toad</name>
    <dbReference type="NCBI Taxonomy" id="445787"/>
    <lineage>
        <taxon>Eukaryota</taxon>
        <taxon>Metazoa</taxon>
        <taxon>Chordata</taxon>
        <taxon>Craniata</taxon>
        <taxon>Vertebrata</taxon>
        <taxon>Euteleostomi</taxon>
        <taxon>Amphibia</taxon>
        <taxon>Batrachia</taxon>
        <taxon>Anura</taxon>
        <taxon>Pelobatoidea</taxon>
        <taxon>Megophryidae</taxon>
        <taxon>Leptobrachium</taxon>
    </lineage>
</organism>
<keyword evidence="4" id="KW-1185">Reference proteome</keyword>
<dbReference type="AlphaFoldDB" id="A0A8C5PTC5"/>
<dbReference type="GeneTree" id="ENSGT01030000234613"/>
<dbReference type="Gene3D" id="1.10.357.70">
    <property type="entry name" value="Exocyst complex component Sec6, C-terminal domain"/>
    <property type="match status" value="1"/>
</dbReference>
<dbReference type="Proteomes" id="UP000694569">
    <property type="component" value="Unplaced"/>
</dbReference>
<dbReference type="PANTHER" id="PTHR21292:SF4">
    <property type="entry name" value="TUMOR NECROSIS FACTOR ALPHA-INDUCED PROTEIN 2"/>
    <property type="match status" value="1"/>
</dbReference>
<dbReference type="PANTHER" id="PTHR21292">
    <property type="entry name" value="EXOCYST COMPLEX COMPONENT SEC6-RELATED"/>
    <property type="match status" value="1"/>
</dbReference>
<dbReference type="Pfam" id="PF06046">
    <property type="entry name" value="Sec6"/>
    <property type="match status" value="1"/>
</dbReference>
<dbReference type="Ensembl" id="ENSLLET00000028561.1">
    <property type="protein sequence ID" value="ENSLLEP00000027485.1"/>
    <property type="gene ID" value="ENSLLEG00000017433.1"/>
</dbReference>
<name>A0A8C5PTC5_9ANUR</name>
<sequence>MFRLGQVWRQFKADREFMKKLIRTMLKSDGKISEQNGDGIKKPKKKGFFHKGPIQSIANYLSPYKKTGKSESTDSKNEETKDDISASSSLKEEEVTAELIQKHISNKEFWKASQELIILENKIFGKMDDEPNLGEKQELESLFEDLRIEVFKVVTESIAENNEDVLKDAASAIVELEKEDQKELPESNPMHCKHSRPRKWKRKWIECVKQSVKARLKNLPELPPTDLKSSICQSFVHIGKTIKTDLTHVVKHLKPCYPTTEFDVCNVYANFYHGFLKSHIESVTEFELTGKDTYFILCLVYNIYPNNILKDPALIGHIDAENLESLLSPRKIRELKRNYILYEEESVKEWMMKSLDLEVQRWKEGVEPLKLGGCYHSELHIDAIQSYNGGIQKAAEITPEMSRNMVPILSNVLVEFLRSYKNAFEEYKMKNKADQYFKFIVIANINCSRSFRDFIAQSDSKLERRSQDVIEATLSDFDILGFEALLQDLFEELKVHFKKISQGNGMFSHQTMQEILKITEKHITPLQTLSPSCYQETIDKVHLHIIKEYIVRLLKKKVSHKSVRHLQSLANQIHENANLISNFFSVNDSKAFWLKNAIPKVAELVRLQDIGAIQLELATFLEEYPDIGKKQVEAILYIKGNLSRSDVRSILSVIDSQARSDSTKPPLFSLIRPT</sequence>
<proteinExistence type="inferred from homology"/>
<protein>
    <recommendedName>
        <fullName evidence="5">Exocyst complex component Sec6</fullName>
    </recommendedName>
</protein>
<comment type="similarity">
    <text evidence="1">Belongs to the SEC6 family.</text>
</comment>
<reference evidence="3" key="1">
    <citation type="submission" date="2025-08" db="UniProtKB">
        <authorList>
            <consortium name="Ensembl"/>
        </authorList>
    </citation>
    <scope>IDENTIFICATION</scope>
</reference>
<evidence type="ECO:0000256" key="2">
    <source>
        <dbReference type="SAM" id="MobiDB-lite"/>
    </source>
</evidence>
<dbReference type="OrthoDB" id="190098at2759"/>
<evidence type="ECO:0000256" key="1">
    <source>
        <dbReference type="ARBA" id="ARBA00009447"/>
    </source>
</evidence>
<evidence type="ECO:0000313" key="4">
    <source>
        <dbReference type="Proteomes" id="UP000694569"/>
    </source>
</evidence>
<dbReference type="GO" id="GO:0000145">
    <property type="term" value="C:exocyst"/>
    <property type="evidence" value="ECO:0007669"/>
    <property type="project" value="InterPro"/>
</dbReference>
<evidence type="ECO:0000313" key="3">
    <source>
        <dbReference type="Ensembl" id="ENSLLEP00000027485.1"/>
    </source>
</evidence>
<reference evidence="3" key="2">
    <citation type="submission" date="2025-09" db="UniProtKB">
        <authorList>
            <consortium name="Ensembl"/>
        </authorList>
    </citation>
    <scope>IDENTIFICATION</scope>
</reference>
<feature type="compositionally biased region" description="Basic and acidic residues" evidence="2">
    <location>
        <begin position="68"/>
        <end position="89"/>
    </location>
</feature>
<dbReference type="Gene3D" id="1.10.357.50">
    <property type="match status" value="1"/>
</dbReference>
<feature type="region of interest" description="Disordered" evidence="2">
    <location>
        <begin position="65"/>
        <end position="89"/>
    </location>
</feature>